<evidence type="ECO:0000313" key="3">
    <source>
        <dbReference type="Proteomes" id="UP000707731"/>
    </source>
</evidence>
<dbReference type="RefSeq" id="WP_195002757.1">
    <property type="nucleotide sequence ID" value="NZ_JADLQN010000002.1"/>
</dbReference>
<accession>A0ABS0DBN0</accession>
<keyword evidence="3" id="KW-1185">Reference proteome</keyword>
<comment type="caution">
    <text evidence="2">The sequence shown here is derived from an EMBL/GenBank/DDBJ whole genome shotgun (WGS) entry which is preliminary data.</text>
</comment>
<keyword evidence="1" id="KW-0812">Transmembrane</keyword>
<protein>
    <submittedName>
        <fullName evidence="2">Uncharacterized protein</fullName>
    </submittedName>
</protein>
<feature type="transmembrane region" description="Helical" evidence="1">
    <location>
        <begin position="16"/>
        <end position="36"/>
    </location>
</feature>
<sequence length="59" mass="6377">MENGDDKDATAPSPAVQYWTVGLTCVAIVATAYLIVGLLRKPLWDKAVVLPVSDEGRFD</sequence>
<name>A0ABS0DBN0_9NOCA</name>
<dbReference type="Proteomes" id="UP000707731">
    <property type="component" value="Unassembled WGS sequence"/>
</dbReference>
<proteinExistence type="predicted"/>
<gene>
    <name evidence="2" type="ORF">IU449_15190</name>
</gene>
<reference evidence="2 3" key="1">
    <citation type="submission" date="2020-10" db="EMBL/GenBank/DDBJ databases">
        <title>Identification of Nocardia species via Next-generation sequencing and recognition of intraspecies genetic diversity.</title>
        <authorList>
            <person name="Li P."/>
            <person name="Li P."/>
            <person name="Lu B."/>
        </authorList>
    </citation>
    <scope>NUCLEOTIDE SEQUENCE [LARGE SCALE GENOMIC DNA]</scope>
    <source>
        <strain evidence="2 3">BJ06-0143</strain>
    </source>
</reference>
<evidence type="ECO:0000313" key="2">
    <source>
        <dbReference type="EMBL" id="MBF6355875.1"/>
    </source>
</evidence>
<keyword evidence="1" id="KW-0472">Membrane</keyword>
<evidence type="ECO:0000256" key="1">
    <source>
        <dbReference type="SAM" id="Phobius"/>
    </source>
</evidence>
<organism evidence="2 3">
    <name type="scientific">Nocardia higoensis</name>
    <dbReference type="NCBI Taxonomy" id="228599"/>
    <lineage>
        <taxon>Bacteria</taxon>
        <taxon>Bacillati</taxon>
        <taxon>Actinomycetota</taxon>
        <taxon>Actinomycetes</taxon>
        <taxon>Mycobacteriales</taxon>
        <taxon>Nocardiaceae</taxon>
        <taxon>Nocardia</taxon>
    </lineage>
</organism>
<dbReference type="EMBL" id="JADLQN010000002">
    <property type="protein sequence ID" value="MBF6355875.1"/>
    <property type="molecule type" value="Genomic_DNA"/>
</dbReference>
<keyword evidence="1" id="KW-1133">Transmembrane helix</keyword>